<proteinExistence type="predicted"/>
<dbReference type="EMBL" id="KI546139">
    <property type="protein sequence ID" value="EST43297.1"/>
    <property type="molecule type" value="Genomic_DNA"/>
</dbReference>
<evidence type="ECO:0000313" key="2">
    <source>
        <dbReference type="EMBL" id="KAH0571113.1"/>
    </source>
</evidence>
<evidence type="ECO:0000313" key="3">
    <source>
        <dbReference type="Proteomes" id="UP000018208"/>
    </source>
</evidence>
<dbReference type="AlphaFoldDB" id="V6LFM6"/>
<keyword evidence="3" id="KW-1185">Reference proteome</keyword>
<dbReference type="Proteomes" id="UP000018208">
    <property type="component" value="Unassembled WGS sequence"/>
</dbReference>
<accession>V6LFM6</accession>
<organism evidence="1">
    <name type="scientific">Spironucleus salmonicida</name>
    <dbReference type="NCBI Taxonomy" id="348837"/>
    <lineage>
        <taxon>Eukaryota</taxon>
        <taxon>Metamonada</taxon>
        <taxon>Diplomonadida</taxon>
        <taxon>Hexamitidae</taxon>
        <taxon>Hexamitinae</taxon>
        <taxon>Spironucleus</taxon>
    </lineage>
</organism>
<gene>
    <name evidence="1" type="ORF">SS50377_16964</name>
    <name evidence="2" type="ORF">SS50377_27413</name>
</gene>
<sequence>MDDVIQNSSYEQLYEYRNRLQFTLGMAESYMMQKIEAGSVGYLLHQGRQNALNRHPQAVWLNVQKQLEAEGAQIISEQECVLRQIRSSRAFTPKELEKHPVASVLMDINSYYQDMK</sequence>
<reference evidence="1 2" key="1">
    <citation type="journal article" date="2014" name="PLoS Genet.">
        <title>The Genome of Spironucleus salmonicida Highlights a Fish Pathogen Adapted to Fluctuating Environments.</title>
        <authorList>
            <person name="Xu F."/>
            <person name="Jerlstrom-Hultqvist J."/>
            <person name="Einarsson E."/>
            <person name="Astvaldsson A."/>
            <person name="Svard S.G."/>
            <person name="Andersson J.O."/>
        </authorList>
    </citation>
    <scope>NUCLEOTIDE SEQUENCE</scope>
    <source>
        <strain evidence="2">ATCC 50377</strain>
    </source>
</reference>
<evidence type="ECO:0000313" key="1">
    <source>
        <dbReference type="EMBL" id="EST43297.1"/>
    </source>
</evidence>
<protein>
    <submittedName>
        <fullName evidence="1">Uncharacterized protein</fullName>
    </submittedName>
</protein>
<reference evidence="2" key="2">
    <citation type="submission" date="2020-12" db="EMBL/GenBank/DDBJ databases">
        <title>New Spironucleus salmonicida genome in near-complete chromosomes.</title>
        <authorList>
            <person name="Xu F."/>
            <person name="Kurt Z."/>
            <person name="Jimenez-Gonzalez A."/>
            <person name="Astvaldsson A."/>
            <person name="Andersson J.O."/>
            <person name="Svard S.G."/>
        </authorList>
    </citation>
    <scope>NUCLEOTIDE SEQUENCE</scope>
    <source>
        <strain evidence="2">ATCC 50377</strain>
    </source>
</reference>
<dbReference type="EMBL" id="AUWU02000007">
    <property type="protein sequence ID" value="KAH0571113.1"/>
    <property type="molecule type" value="Genomic_DNA"/>
</dbReference>
<name>V6LFM6_9EUKA</name>
<dbReference type="VEuPathDB" id="GiardiaDB:SS50377_27413"/>